<name>A0A7R8ZKR7_9CRUS</name>
<feature type="region of interest" description="Disordered" evidence="1">
    <location>
        <begin position="597"/>
        <end position="624"/>
    </location>
</feature>
<accession>A0A7R8ZKR7</accession>
<evidence type="ECO:0000256" key="1">
    <source>
        <dbReference type="SAM" id="MobiDB-lite"/>
    </source>
</evidence>
<sequence length="680" mass="73396">MPQMDLHPNRLCGGIDTTTPLVMTPSIPTGGASCMRTRVGKLGRDPFAQKMATDLTGAHKDTRWTVPLTRNLQRGALMNAHHNGHLTQALLEMGIMEILYGPSQARISPYYNTSFTCPLCGLGGLGEMEVCGHVVKQHKEGRQSTRRPVLCPLCVSSKRKLYRSHGGCGGETDGRGLHSYSMEEMRKGLPGGGLQPSGAVPQSNLRRIIGDAGGSRSQVYQDPLASDNGDGLRMPSLAQGVRAETLWEEEEDDGEEDDDVLGFDVEDFGDPMDVVMAHGSETPAAQHTGDDENADRALLTAVEMELPQLDLALTRNSQELASMVERLFNLVNLDSSGSLATGASGNAAVLPAPFSQSQEQTRRMNIPSGMQPIASSTGRPFLLCSTFHYKQQTDAVDLKPCSLTSLAHLNANSNRFRSAPVIAATAHDNSRSIQQLPNSQTPSFVFLPNVRNIPPDYLHYNHPAPIRPIVPSSSTNLRPKAPAYSRLTDQEAASVVGLGAGDSMVDDGQRVFMYVVDQNSSVLGSNMASPVSRANSNSSHANSPAIRRLCRADPTVGTPMAAVLPNNRTGAYGDTHNGGGYLQQRFSKYNRPRRWLRQPSSVSETPVEEEERFAPRESDEAAGFSPPVSLLSQIVQDEEAIAVNNTEDAGAVTRGEFVGDLFACLLLSPILELPNDSFVL</sequence>
<reference evidence="2" key="1">
    <citation type="submission" date="2020-11" db="EMBL/GenBank/DDBJ databases">
        <authorList>
            <person name="Tran Van P."/>
        </authorList>
    </citation>
    <scope>NUCLEOTIDE SEQUENCE</scope>
</reference>
<organism evidence="2">
    <name type="scientific">Cyprideis torosa</name>
    <dbReference type="NCBI Taxonomy" id="163714"/>
    <lineage>
        <taxon>Eukaryota</taxon>
        <taxon>Metazoa</taxon>
        <taxon>Ecdysozoa</taxon>
        <taxon>Arthropoda</taxon>
        <taxon>Crustacea</taxon>
        <taxon>Oligostraca</taxon>
        <taxon>Ostracoda</taxon>
        <taxon>Podocopa</taxon>
        <taxon>Podocopida</taxon>
        <taxon>Cytherocopina</taxon>
        <taxon>Cytheroidea</taxon>
        <taxon>Cytherideidae</taxon>
        <taxon>Cyprideis</taxon>
    </lineage>
</organism>
<gene>
    <name evidence="2" type="ORF">CTOB1V02_LOCUS5448</name>
</gene>
<dbReference type="AlphaFoldDB" id="A0A7R8ZKR7"/>
<protein>
    <submittedName>
        <fullName evidence="2">Uncharacterized protein</fullName>
    </submittedName>
</protein>
<dbReference type="EMBL" id="OB661179">
    <property type="protein sequence ID" value="CAD7227544.1"/>
    <property type="molecule type" value="Genomic_DNA"/>
</dbReference>
<evidence type="ECO:0000313" key="2">
    <source>
        <dbReference type="EMBL" id="CAD7227544.1"/>
    </source>
</evidence>
<proteinExistence type="predicted"/>